<name>A0ABZ2PFW1_9NOCA</name>
<evidence type="ECO:0000313" key="2">
    <source>
        <dbReference type="Proteomes" id="UP001432000"/>
    </source>
</evidence>
<dbReference type="GO" id="GO:0005524">
    <property type="term" value="F:ATP binding"/>
    <property type="evidence" value="ECO:0007669"/>
    <property type="project" value="UniProtKB-KW"/>
</dbReference>
<proteinExistence type="predicted"/>
<gene>
    <name evidence="1" type="ORF">WDS16_22720</name>
</gene>
<keyword evidence="1" id="KW-0547">Nucleotide-binding</keyword>
<sequence length="329" mass="35774">MTGLRGTGKTALLRDHGFRRQLSFEYRSALLAVSPRGRWKPEATSASGVLGSFASVLGTDNPLTAERQESTKGSADTGHLSADVTAILLAIGDAARAHCTGIVFVVDELQRFSDGRFGALVDGLHRTYLRELPITLVGAGLPRSDALSVESQVRAHRLFEFHTLDALSDADTGQLLRCKGKWHDDAAETAFRITGGYPVLAQALGFVLWSDDPSATVTSAAVESVCEGYAKFVDSTFFREHLSRAGAMELAYLRAIVDSPIEAETARLLERTTAQCASTRAGLVERGLIYLPGDGTTAFTTPHFEDFLRRAMPILTAPAHKHRRRRYEP</sequence>
<dbReference type="EMBL" id="CP147846">
    <property type="protein sequence ID" value="WXG67997.1"/>
    <property type="molecule type" value="Genomic_DNA"/>
</dbReference>
<reference evidence="1 2" key="1">
    <citation type="submission" date="2024-03" db="EMBL/GenBank/DDBJ databases">
        <title>Natural products discovery in diverse microorganisms through a two-stage MS feature dereplication strategy.</title>
        <authorList>
            <person name="Zhang R."/>
        </authorList>
    </citation>
    <scope>NUCLEOTIDE SEQUENCE [LARGE SCALE GENOMIC DNA]</scope>
    <source>
        <strain evidence="1 2">18930</strain>
    </source>
</reference>
<keyword evidence="1" id="KW-0067">ATP-binding</keyword>
<dbReference type="RefSeq" id="WP_338887919.1">
    <property type="nucleotide sequence ID" value="NZ_CP147846.1"/>
</dbReference>
<organism evidence="1 2">
    <name type="scientific">Rhodococcus sovatensis</name>
    <dbReference type="NCBI Taxonomy" id="1805840"/>
    <lineage>
        <taxon>Bacteria</taxon>
        <taxon>Bacillati</taxon>
        <taxon>Actinomycetota</taxon>
        <taxon>Actinomycetes</taxon>
        <taxon>Mycobacteriales</taxon>
        <taxon>Nocardiaceae</taxon>
        <taxon>Rhodococcus</taxon>
    </lineage>
</organism>
<evidence type="ECO:0000313" key="1">
    <source>
        <dbReference type="EMBL" id="WXG67997.1"/>
    </source>
</evidence>
<dbReference type="SUPFAM" id="SSF52540">
    <property type="entry name" value="P-loop containing nucleoside triphosphate hydrolases"/>
    <property type="match status" value="1"/>
</dbReference>
<accession>A0ABZ2PFW1</accession>
<keyword evidence="2" id="KW-1185">Reference proteome</keyword>
<dbReference type="Proteomes" id="UP001432000">
    <property type="component" value="Chromosome"/>
</dbReference>
<dbReference type="InterPro" id="IPR027417">
    <property type="entry name" value="P-loop_NTPase"/>
</dbReference>
<protein>
    <submittedName>
        <fullName evidence="1">ATP-binding protein</fullName>
    </submittedName>
</protein>